<accession>A0A4V6PZV9</accession>
<dbReference type="Proteomes" id="UP000294752">
    <property type="component" value="Unassembled WGS sequence"/>
</dbReference>
<dbReference type="EMBL" id="SNZV01000013">
    <property type="protein sequence ID" value="TDS07513.1"/>
    <property type="molecule type" value="Genomic_DNA"/>
</dbReference>
<organism evidence="1 2">
    <name type="scientific">Sphingobacterium paludis</name>
    <dbReference type="NCBI Taxonomy" id="1476465"/>
    <lineage>
        <taxon>Bacteria</taxon>
        <taxon>Pseudomonadati</taxon>
        <taxon>Bacteroidota</taxon>
        <taxon>Sphingobacteriia</taxon>
        <taxon>Sphingobacteriales</taxon>
        <taxon>Sphingobacteriaceae</taxon>
        <taxon>Sphingobacterium</taxon>
    </lineage>
</organism>
<name>A0A4V6PZV9_9SPHI</name>
<evidence type="ECO:0000313" key="1">
    <source>
        <dbReference type="EMBL" id="TDS07513.1"/>
    </source>
</evidence>
<dbReference type="OrthoDB" id="9798714at2"/>
<protein>
    <recommendedName>
        <fullName evidence="3">TraB family protein</fullName>
    </recommendedName>
</protein>
<dbReference type="RefSeq" id="WP_133641999.1">
    <property type="nucleotide sequence ID" value="NZ_SNZV01000013.1"/>
</dbReference>
<proteinExistence type="predicted"/>
<dbReference type="InterPro" id="IPR047111">
    <property type="entry name" value="YbaP-like"/>
</dbReference>
<evidence type="ECO:0008006" key="3">
    <source>
        <dbReference type="Google" id="ProtNLM"/>
    </source>
</evidence>
<dbReference type="PANTHER" id="PTHR40590">
    <property type="entry name" value="CYTOPLASMIC PROTEIN-RELATED"/>
    <property type="match status" value="1"/>
</dbReference>
<reference evidence="1 2" key="1">
    <citation type="submission" date="2019-03" db="EMBL/GenBank/DDBJ databases">
        <title>Genomic Encyclopedia of Type Strains, Phase III (KMG-III): the genomes of soil and plant-associated and newly described type strains.</title>
        <authorList>
            <person name="Whitman W."/>
        </authorList>
    </citation>
    <scope>NUCLEOTIDE SEQUENCE [LARGE SCALE GENOMIC DNA]</scope>
    <source>
        <strain evidence="1 2">CGMCC 1.12801</strain>
    </source>
</reference>
<comment type="caution">
    <text evidence="1">The sequence shown here is derived from an EMBL/GenBank/DDBJ whole genome shotgun (WGS) entry which is preliminary data.</text>
</comment>
<dbReference type="PANTHER" id="PTHR40590:SF1">
    <property type="entry name" value="CYTOPLASMIC PROTEIN"/>
    <property type="match status" value="1"/>
</dbReference>
<gene>
    <name evidence="1" type="ORF">B0I21_1131</name>
</gene>
<sequence length="285" mass="31469">MIKIQAIFLTFTALFFYVFTSAQENSLLWKISGNGLEKDSYLFGTLHMSCGEDFRIPEKVKTALGATDALAVEVDVTDPKNAALLQSKIAPKPHFFDSLSAEKKKAIDSALIANEIPPAIFDQVSPTVAISLLAIKGFDCPSMQDIKMMEHELKNLPESKEKPIAELESATFQIDLLDSLFSAEDLYSYLTSSMDTKAVTKNLVKAYFSENLQEIEKITMNTAFLSGPKQEQLLDTRNQAWMQKMPGMMKGKSYVFAVGAAHLVGKNGVIQLLRDSGYTVTAVSE</sequence>
<dbReference type="Pfam" id="PF01963">
    <property type="entry name" value="TraB_PrgY_gumN"/>
    <property type="match status" value="1"/>
</dbReference>
<dbReference type="AlphaFoldDB" id="A0A4V6PZV9"/>
<dbReference type="InterPro" id="IPR002816">
    <property type="entry name" value="TraB/PrgY/GumN_fam"/>
</dbReference>
<evidence type="ECO:0000313" key="2">
    <source>
        <dbReference type="Proteomes" id="UP000294752"/>
    </source>
</evidence>
<dbReference type="CDD" id="cd14789">
    <property type="entry name" value="Tiki"/>
    <property type="match status" value="1"/>
</dbReference>
<keyword evidence="2" id="KW-1185">Reference proteome</keyword>